<dbReference type="InterPro" id="IPR011257">
    <property type="entry name" value="DNA_glycosylase"/>
</dbReference>
<dbReference type="Pfam" id="PF00730">
    <property type="entry name" value="HhH-GPD"/>
    <property type="match status" value="1"/>
</dbReference>
<dbReference type="SUPFAM" id="SSF48150">
    <property type="entry name" value="DNA-glycosylase"/>
    <property type="match status" value="1"/>
</dbReference>
<dbReference type="CDD" id="cd00056">
    <property type="entry name" value="ENDO3c"/>
    <property type="match status" value="1"/>
</dbReference>
<evidence type="ECO:0000313" key="7">
    <source>
        <dbReference type="EMBL" id="MES0873770.1"/>
    </source>
</evidence>
<reference evidence="7 8" key="1">
    <citation type="submission" date="2024-06" db="EMBL/GenBank/DDBJ databases">
        <authorList>
            <person name="Li Z."/>
            <person name="Jiang Y."/>
        </authorList>
    </citation>
    <scope>NUCLEOTIDE SEQUENCE [LARGE SCALE GENOMIC DNA]</scope>
    <source>
        <strain evidence="7 8">HSW-8</strain>
    </source>
</reference>
<keyword evidence="4" id="KW-0227">DNA damage</keyword>
<proteinExistence type="inferred from homology"/>
<evidence type="ECO:0000256" key="3">
    <source>
        <dbReference type="ARBA" id="ARBA00012000"/>
    </source>
</evidence>
<protein>
    <recommendedName>
        <fullName evidence="3">DNA-3-methyladenine glycosylase II</fullName>
        <ecNumber evidence="3">3.2.2.21</ecNumber>
    </recommendedName>
</protein>
<keyword evidence="5" id="KW-0234">DNA repair</keyword>
<dbReference type="EMBL" id="JBEPIJ010000006">
    <property type="protein sequence ID" value="MES0873770.1"/>
    <property type="molecule type" value="Genomic_DNA"/>
</dbReference>
<dbReference type="Gene3D" id="1.10.1670.40">
    <property type="match status" value="1"/>
</dbReference>
<accession>A0ABV2A949</accession>
<dbReference type="SMART" id="SM00478">
    <property type="entry name" value="ENDO3c"/>
    <property type="match status" value="1"/>
</dbReference>
<organism evidence="7 8">
    <name type="scientific">Sinimarinibacterium thermocellulolyticum</name>
    <dbReference type="NCBI Taxonomy" id="3170016"/>
    <lineage>
        <taxon>Bacteria</taxon>
        <taxon>Pseudomonadati</taxon>
        <taxon>Pseudomonadota</taxon>
        <taxon>Gammaproteobacteria</taxon>
        <taxon>Nevskiales</taxon>
        <taxon>Nevskiaceae</taxon>
        <taxon>Sinimarinibacterium</taxon>
    </lineage>
</organism>
<evidence type="ECO:0000313" key="8">
    <source>
        <dbReference type="Proteomes" id="UP001465331"/>
    </source>
</evidence>
<dbReference type="InterPro" id="IPR000035">
    <property type="entry name" value="Alkylbase_DNA_glycsylse_CS"/>
</dbReference>
<dbReference type="InterPro" id="IPR003265">
    <property type="entry name" value="HhH-GPD_domain"/>
</dbReference>
<dbReference type="PROSITE" id="PS00516">
    <property type="entry name" value="ALKYLBASE_DNA_GLYCOS"/>
    <property type="match status" value="1"/>
</dbReference>
<dbReference type="Proteomes" id="UP001465331">
    <property type="component" value="Unassembled WGS sequence"/>
</dbReference>
<dbReference type="InterPro" id="IPR051912">
    <property type="entry name" value="Alkylbase_DNA_Glycosylase/TA"/>
</dbReference>
<dbReference type="PANTHER" id="PTHR43003:SF5">
    <property type="entry name" value="DNA-3-METHYLADENINE GLYCOSYLASE"/>
    <property type="match status" value="1"/>
</dbReference>
<keyword evidence="8" id="KW-1185">Reference proteome</keyword>
<evidence type="ECO:0000256" key="4">
    <source>
        <dbReference type="ARBA" id="ARBA00022763"/>
    </source>
</evidence>
<evidence type="ECO:0000256" key="2">
    <source>
        <dbReference type="ARBA" id="ARBA00010817"/>
    </source>
</evidence>
<evidence type="ECO:0000259" key="6">
    <source>
        <dbReference type="SMART" id="SM00478"/>
    </source>
</evidence>
<dbReference type="Gene3D" id="1.10.340.30">
    <property type="entry name" value="Hypothetical protein, domain 2"/>
    <property type="match status" value="1"/>
</dbReference>
<name>A0ABV2A949_9GAMM</name>
<comment type="similarity">
    <text evidence="2">Belongs to the alkylbase DNA glycosidase AlkA family.</text>
</comment>
<comment type="catalytic activity">
    <reaction evidence="1">
        <text>Hydrolysis of alkylated DNA, releasing 3-methyladenine, 3-methylguanine, 7-methylguanine and 7-methyladenine.</text>
        <dbReference type="EC" id="3.2.2.21"/>
    </reaction>
</comment>
<dbReference type="EC" id="3.2.2.21" evidence="3"/>
<evidence type="ECO:0000256" key="1">
    <source>
        <dbReference type="ARBA" id="ARBA00000086"/>
    </source>
</evidence>
<dbReference type="RefSeq" id="WP_352888604.1">
    <property type="nucleotide sequence ID" value="NZ_JBEPIJ010000006.1"/>
</dbReference>
<evidence type="ECO:0000256" key="5">
    <source>
        <dbReference type="ARBA" id="ARBA00023204"/>
    </source>
</evidence>
<gene>
    <name evidence="7" type="ORF">ABSH63_07120</name>
</gene>
<feature type="domain" description="HhH-GPD" evidence="6">
    <location>
        <begin position="50"/>
        <end position="205"/>
    </location>
</feature>
<dbReference type="PANTHER" id="PTHR43003">
    <property type="entry name" value="DNA-3-METHYLADENINE GLYCOSYLASE"/>
    <property type="match status" value="1"/>
</dbReference>
<sequence length="212" mass="23798">MSSIEARLREAERHLADRDPVMRTLIERYGPCGLAAKRREPFQVLCASIISQQISSRAADTIQARIVAAFGERGRISAERLATAQIGALRACGLSQSKAKWLQFLGAQTASGALDFARLKRLDDEAAIELLDALPGIGRWTAEMFLIFALHRLDLFAMDDVGLRRGVDQLYGKGRKLSDRRTLSITRQWAPYRSVASWYLWRHADPVTQTWA</sequence>
<comment type="caution">
    <text evidence="7">The sequence shown here is derived from an EMBL/GenBank/DDBJ whole genome shotgun (WGS) entry which is preliminary data.</text>
</comment>